<dbReference type="Proteomes" id="UP000299102">
    <property type="component" value="Unassembled WGS sequence"/>
</dbReference>
<comment type="caution">
    <text evidence="2">The sequence shown here is derived from an EMBL/GenBank/DDBJ whole genome shotgun (WGS) entry which is preliminary data.</text>
</comment>
<name>A0A4C1ZMA5_EUMVA</name>
<organism evidence="2 3">
    <name type="scientific">Eumeta variegata</name>
    <name type="common">Bagworm moth</name>
    <name type="synonym">Eumeta japonica</name>
    <dbReference type="NCBI Taxonomy" id="151549"/>
    <lineage>
        <taxon>Eukaryota</taxon>
        <taxon>Metazoa</taxon>
        <taxon>Ecdysozoa</taxon>
        <taxon>Arthropoda</taxon>
        <taxon>Hexapoda</taxon>
        <taxon>Insecta</taxon>
        <taxon>Pterygota</taxon>
        <taxon>Neoptera</taxon>
        <taxon>Endopterygota</taxon>
        <taxon>Lepidoptera</taxon>
        <taxon>Glossata</taxon>
        <taxon>Ditrysia</taxon>
        <taxon>Tineoidea</taxon>
        <taxon>Psychidae</taxon>
        <taxon>Oiketicinae</taxon>
        <taxon>Eumeta</taxon>
    </lineage>
</organism>
<sequence>MASERFGRCRPMWIQTPGAICVTSTSSVSGYKAGAPPPAHRRPPPARTPPPAPPAHRRPPAAEGFASSPRRWYRPRITRRHIRHVTVSLHNYAVTTATAASISGPEDPLRRTAADV</sequence>
<evidence type="ECO:0000256" key="1">
    <source>
        <dbReference type="SAM" id="MobiDB-lite"/>
    </source>
</evidence>
<dbReference type="AlphaFoldDB" id="A0A4C1ZMA5"/>
<protein>
    <submittedName>
        <fullName evidence="2">Uncharacterized protein</fullName>
    </submittedName>
</protein>
<feature type="compositionally biased region" description="Pro residues" evidence="1">
    <location>
        <begin position="45"/>
        <end position="54"/>
    </location>
</feature>
<accession>A0A4C1ZMA5</accession>
<proteinExistence type="predicted"/>
<dbReference type="EMBL" id="BGZK01001915">
    <property type="protein sequence ID" value="GBP88214.1"/>
    <property type="molecule type" value="Genomic_DNA"/>
</dbReference>
<feature type="region of interest" description="Disordered" evidence="1">
    <location>
        <begin position="25"/>
        <end position="72"/>
    </location>
</feature>
<evidence type="ECO:0000313" key="2">
    <source>
        <dbReference type="EMBL" id="GBP88214.1"/>
    </source>
</evidence>
<evidence type="ECO:0000313" key="3">
    <source>
        <dbReference type="Proteomes" id="UP000299102"/>
    </source>
</evidence>
<reference evidence="2 3" key="1">
    <citation type="journal article" date="2019" name="Commun. Biol.">
        <title>The bagworm genome reveals a unique fibroin gene that provides high tensile strength.</title>
        <authorList>
            <person name="Kono N."/>
            <person name="Nakamura H."/>
            <person name="Ohtoshi R."/>
            <person name="Tomita M."/>
            <person name="Numata K."/>
            <person name="Arakawa K."/>
        </authorList>
    </citation>
    <scope>NUCLEOTIDE SEQUENCE [LARGE SCALE GENOMIC DNA]</scope>
</reference>
<gene>
    <name evidence="2" type="ORF">EVAR_89869_1</name>
</gene>
<keyword evidence="3" id="KW-1185">Reference proteome</keyword>